<dbReference type="OrthoDB" id="123971at2759"/>
<evidence type="ECO:0000313" key="4">
    <source>
        <dbReference type="Proteomes" id="UP000663828"/>
    </source>
</evidence>
<dbReference type="AlphaFoldDB" id="A0A813RSE1"/>
<dbReference type="Gene3D" id="2.30.42.10">
    <property type="match status" value="1"/>
</dbReference>
<accession>A0A813RSE1</accession>
<sequence>MVSTNNPWHLLHEQLMQIEDKMNPSAPYEKFMRNIVYDNQWLEFDIEILIPDKVPSAIVVQKINQSIVITNFVHKDGLLHPFDIILSLNDMNFVDMPKEVAQCILNAHQGKLIKFRIRRLQPTALETIELNLQKNSFFDSAKLGFTLDGGVRKAQETDPGLFVVGIKPRGRAANNGRLRIGDRLIQISSTHVTVNLQCLELDQALKLIKRMRNESTSVTLVIAHQTQN</sequence>
<dbReference type="InterPro" id="IPR051342">
    <property type="entry name" value="PDZ_scaffold"/>
</dbReference>
<dbReference type="Proteomes" id="UP000663828">
    <property type="component" value="Unassembled WGS sequence"/>
</dbReference>
<dbReference type="Pfam" id="PF00595">
    <property type="entry name" value="PDZ"/>
    <property type="match status" value="1"/>
</dbReference>
<comment type="caution">
    <text evidence="2">The sequence shown here is derived from an EMBL/GenBank/DDBJ whole genome shotgun (WGS) entry which is preliminary data.</text>
</comment>
<dbReference type="InterPro" id="IPR001478">
    <property type="entry name" value="PDZ"/>
</dbReference>
<proteinExistence type="predicted"/>
<name>A0A813RSE1_ADIRI</name>
<dbReference type="CDD" id="cd00136">
    <property type="entry name" value="PDZ_canonical"/>
    <property type="match status" value="1"/>
</dbReference>
<dbReference type="EMBL" id="CAJNOJ010000011">
    <property type="protein sequence ID" value="CAF0786127.1"/>
    <property type="molecule type" value="Genomic_DNA"/>
</dbReference>
<evidence type="ECO:0000313" key="3">
    <source>
        <dbReference type="EMBL" id="CAF1454285.1"/>
    </source>
</evidence>
<dbReference type="PANTHER" id="PTHR19964">
    <property type="entry name" value="MULTIPLE PDZ DOMAIN PROTEIN"/>
    <property type="match status" value="1"/>
</dbReference>
<organism evidence="2 5">
    <name type="scientific">Adineta ricciae</name>
    <name type="common">Rotifer</name>
    <dbReference type="NCBI Taxonomy" id="249248"/>
    <lineage>
        <taxon>Eukaryota</taxon>
        <taxon>Metazoa</taxon>
        <taxon>Spiralia</taxon>
        <taxon>Gnathifera</taxon>
        <taxon>Rotifera</taxon>
        <taxon>Eurotatoria</taxon>
        <taxon>Bdelloidea</taxon>
        <taxon>Adinetida</taxon>
        <taxon>Adinetidae</taxon>
        <taxon>Adineta</taxon>
    </lineage>
</organism>
<dbReference type="EMBL" id="CAJNOR010003857">
    <property type="protein sequence ID" value="CAF1454285.1"/>
    <property type="molecule type" value="Genomic_DNA"/>
</dbReference>
<dbReference type="PANTHER" id="PTHR19964:SF84">
    <property type="entry name" value="LIGAND OF NUMB PROTEIN X 2-LIKE ISOFORM X1"/>
    <property type="match status" value="1"/>
</dbReference>
<dbReference type="Proteomes" id="UP000663852">
    <property type="component" value="Unassembled WGS sequence"/>
</dbReference>
<gene>
    <name evidence="2" type="ORF">EDS130_LOCUS4097</name>
    <name evidence="3" type="ORF">XAT740_LOCUS37061</name>
</gene>
<dbReference type="InterPro" id="IPR036034">
    <property type="entry name" value="PDZ_sf"/>
</dbReference>
<dbReference type="SMART" id="SM00228">
    <property type="entry name" value="PDZ"/>
    <property type="match status" value="2"/>
</dbReference>
<dbReference type="PROSITE" id="PS50106">
    <property type="entry name" value="PDZ"/>
    <property type="match status" value="1"/>
</dbReference>
<evidence type="ECO:0000313" key="2">
    <source>
        <dbReference type="EMBL" id="CAF0786127.1"/>
    </source>
</evidence>
<reference evidence="2" key="1">
    <citation type="submission" date="2021-02" db="EMBL/GenBank/DDBJ databases">
        <authorList>
            <person name="Nowell W R."/>
        </authorList>
    </citation>
    <scope>NUCLEOTIDE SEQUENCE</scope>
</reference>
<feature type="domain" description="PDZ" evidence="1">
    <location>
        <begin position="129"/>
        <end position="210"/>
    </location>
</feature>
<protein>
    <recommendedName>
        <fullName evidence="1">PDZ domain-containing protein</fullName>
    </recommendedName>
</protein>
<evidence type="ECO:0000313" key="5">
    <source>
        <dbReference type="Proteomes" id="UP000663852"/>
    </source>
</evidence>
<dbReference type="SUPFAM" id="SSF50156">
    <property type="entry name" value="PDZ domain-like"/>
    <property type="match status" value="2"/>
</dbReference>
<evidence type="ECO:0000259" key="1">
    <source>
        <dbReference type="PROSITE" id="PS50106"/>
    </source>
</evidence>
<keyword evidence="4" id="KW-1185">Reference proteome</keyword>